<dbReference type="EMBL" id="MU001637">
    <property type="protein sequence ID" value="KAF2481663.1"/>
    <property type="molecule type" value="Genomic_DNA"/>
</dbReference>
<accession>A0A6A6PQE5</accession>
<protein>
    <submittedName>
        <fullName evidence="1">Uncharacterized protein</fullName>
    </submittedName>
</protein>
<name>A0A6A6PQE5_9PEZI</name>
<dbReference type="RefSeq" id="XP_033588233.1">
    <property type="nucleotide sequence ID" value="XM_033733907.1"/>
</dbReference>
<proteinExistence type="predicted"/>
<dbReference type="AlphaFoldDB" id="A0A6A6PQE5"/>
<gene>
    <name evidence="1" type="ORF">BDY17DRAFT_299428</name>
</gene>
<reference evidence="1" key="1">
    <citation type="journal article" date="2020" name="Stud. Mycol.">
        <title>101 Dothideomycetes genomes: a test case for predicting lifestyles and emergence of pathogens.</title>
        <authorList>
            <person name="Haridas S."/>
            <person name="Albert R."/>
            <person name="Binder M."/>
            <person name="Bloem J."/>
            <person name="Labutti K."/>
            <person name="Salamov A."/>
            <person name="Andreopoulos B."/>
            <person name="Baker S."/>
            <person name="Barry K."/>
            <person name="Bills G."/>
            <person name="Bluhm B."/>
            <person name="Cannon C."/>
            <person name="Castanera R."/>
            <person name="Culley D."/>
            <person name="Daum C."/>
            <person name="Ezra D."/>
            <person name="Gonzalez J."/>
            <person name="Henrissat B."/>
            <person name="Kuo A."/>
            <person name="Liang C."/>
            <person name="Lipzen A."/>
            <person name="Lutzoni F."/>
            <person name="Magnuson J."/>
            <person name="Mondo S."/>
            <person name="Nolan M."/>
            <person name="Ohm R."/>
            <person name="Pangilinan J."/>
            <person name="Park H.-J."/>
            <person name="Ramirez L."/>
            <person name="Alfaro M."/>
            <person name="Sun H."/>
            <person name="Tritt A."/>
            <person name="Yoshinaga Y."/>
            <person name="Zwiers L.-H."/>
            <person name="Turgeon B."/>
            <person name="Goodwin S."/>
            <person name="Spatafora J."/>
            <person name="Crous P."/>
            <person name="Grigoriev I."/>
        </authorList>
    </citation>
    <scope>NUCLEOTIDE SEQUENCE</scope>
    <source>
        <strain evidence="1">CBS 113389</strain>
    </source>
</reference>
<keyword evidence="2" id="KW-1185">Reference proteome</keyword>
<evidence type="ECO:0000313" key="2">
    <source>
        <dbReference type="Proteomes" id="UP000799767"/>
    </source>
</evidence>
<evidence type="ECO:0000313" key="1">
    <source>
        <dbReference type="EMBL" id="KAF2481663.1"/>
    </source>
</evidence>
<dbReference type="GeneID" id="54474909"/>
<organism evidence="1 2">
    <name type="scientific">Neohortaea acidophila</name>
    <dbReference type="NCBI Taxonomy" id="245834"/>
    <lineage>
        <taxon>Eukaryota</taxon>
        <taxon>Fungi</taxon>
        <taxon>Dikarya</taxon>
        <taxon>Ascomycota</taxon>
        <taxon>Pezizomycotina</taxon>
        <taxon>Dothideomycetes</taxon>
        <taxon>Dothideomycetidae</taxon>
        <taxon>Mycosphaerellales</taxon>
        <taxon>Teratosphaeriaceae</taxon>
        <taxon>Neohortaea</taxon>
    </lineage>
</organism>
<sequence>MQVKLLQSPCSDPNQRKTKHSCICSLPTSVLWLRALRSFFVSSQPQQSHTSIPVIQIRSCTVLHYFPFSLDRHLFRQDGRSGMFLPARVCIKARRQGWLSLAYTCRLRAPAQYLTTARFIPTVVRQHGMISITLPSKAFDGHENGRSVQ</sequence>
<dbReference type="Proteomes" id="UP000799767">
    <property type="component" value="Unassembled WGS sequence"/>
</dbReference>